<keyword evidence="2" id="KW-1185">Reference proteome</keyword>
<comment type="caution">
    <text evidence="1">The sequence shown here is derived from an EMBL/GenBank/DDBJ whole genome shotgun (WGS) entry which is preliminary data.</text>
</comment>
<dbReference type="RefSeq" id="WP_228850101.1">
    <property type="nucleotide sequence ID" value="NZ_JADCKQ010000019.1"/>
</dbReference>
<evidence type="ECO:0000313" key="1">
    <source>
        <dbReference type="EMBL" id="MBI1495399.1"/>
    </source>
</evidence>
<organism evidence="1 2">
    <name type="scientific">Halocynthiibacter styelae</name>
    <dbReference type="NCBI Taxonomy" id="2761955"/>
    <lineage>
        <taxon>Bacteria</taxon>
        <taxon>Pseudomonadati</taxon>
        <taxon>Pseudomonadota</taxon>
        <taxon>Alphaproteobacteria</taxon>
        <taxon>Rhodobacterales</taxon>
        <taxon>Paracoccaceae</taxon>
        <taxon>Halocynthiibacter</taxon>
    </lineage>
</organism>
<dbReference type="EMBL" id="JADCKQ010000019">
    <property type="protein sequence ID" value="MBI1495399.1"/>
    <property type="molecule type" value="Genomic_DNA"/>
</dbReference>
<accession>A0A8J7LM44</accession>
<dbReference type="Proteomes" id="UP000640583">
    <property type="component" value="Unassembled WGS sequence"/>
</dbReference>
<proteinExistence type="predicted"/>
<reference evidence="1" key="1">
    <citation type="submission" date="2020-10" db="EMBL/GenBank/DDBJ databases">
        <title>Paenihalocynthiibacter styelae gen. nov., sp. nov., isolated from stalked sea squirt Styela clava.</title>
        <authorList>
            <person name="Kim Y.-O."/>
            <person name="Yoon J.-H."/>
        </authorList>
    </citation>
    <scope>NUCLEOTIDE SEQUENCE</scope>
    <source>
        <strain evidence="1">MYP1-1</strain>
    </source>
</reference>
<protein>
    <submittedName>
        <fullName evidence="1">Phage virion morphogenesis protein</fullName>
    </submittedName>
</protein>
<evidence type="ECO:0000313" key="2">
    <source>
        <dbReference type="Proteomes" id="UP000640583"/>
    </source>
</evidence>
<dbReference type="InterPro" id="IPR006522">
    <property type="entry name" value="Phage_virion_morphogenesis"/>
</dbReference>
<sequence>MSGVAVTVVEEGLAQATDRLTRLTVLDKHELLDTVGRLAQLQTRRRIRDEKTAPDGTPWKANYRGSSLLHDQGNLHDSIDYRVSGGDVEVGSSLVYAAIHHFGGVIKPKNAKALAFTAGGENFVVQSVTMPARPYLGLSSDNRDEIESVVADFIAEVLQ</sequence>
<dbReference type="AlphaFoldDB" id="A0A8J7LM44"/>
<dbReference type="NCBIfam" id="TIGR01635">
    <property type="entry name" value="tail_comp_S"/>
    <property type="match status" value="1"/>
</dbReference>
<dbReference type="Pfam" id="PF05069">
    <property type="entry name" value="Phage_tail_S"/>
    <property type="match status" value="1"/>
</dbReference>
<name>A0A8J7LM44_9RHOB</name>
<gene>
    <name evidence="1" type="ORF">H1D41_17285</name>
</gene>